<dbReference type="EnsemblMetazoa" id="CapteT201733">
    <property type="protein sequence ID" value="CapteP201733"/>
    <property type="gene ID" value="CapteG201733"/>
</dbReference>
<dbReference type="Pfam" id="PF02140">
    <property type="entry name" value="SUEL_Lectin"/>
    <property type="match status" value="3"/>
</dbReference>
<evidence type="ECO:0000313" key="7">
    <source>
        <dbReference type="Proteomes" id="UP000014760"/>
    </source>
</evidence>
<feature type="signal peptide" evidence="3">
    <location>
        <begin position="1"/>
        <end position="24"/>
    </location>
</feature>
<feature type="chain" id="PRO_5008787537" description="SUEL-type lectin domain-containing protein" evidence="3">
    <location>
        <begin position="25"/>
        <end position="1438"/>
    </location>
</feature>
<dbReference type="Proteomes" id="UP000014760">
    <property type="component" value="Unassembled WGS sequence"/>
</dbReference>
<evidence type="ECO:0000256" key="3">
    <source>
        <dbReference type="SAM" id="SignalP"/>
    </source>
</evidence>
<dbReference type="EMBL" id="AMQN01009986">
    <property type="status" value="NOT_ANNOTATED_CDS"/>
    <property type="molecule type" value="Genomic_DNA"/>
</dbReference>
<evidence type="ECO:0000313" key="6">
    <source>
        <dbReference type="EnsemblMetazoa" id="CapteP201733"/>
    </source>
</evidence>
<evidence type="ECO:0000313" key="5">
    <source>
        <dbReference type="EMBL" id="ELT99578.1"/>
    </source>
</evidence>
<feature type="domain" description="SUEL-type lectin" evidence="4">
    <location>
        <begin position="612"/>
        <end position="702"/>
    </location>
</feature>
<name>R7U044_CAPTE</name>
<dbReference type="CDD" id="cd22823">
    <property type="entry name" value="Gal_Rha_Lectin"/>
    <property type="match status" value="10"/>
</dbReference>
<keyword evidence="2" id="KW-0472">Membrane</keyword>
<dbReference type="Gene3D" id="2.60.120.740">
    <property type="match status" value="10"/>
</dbReference>
<dbReference type="OMA" id="GASEEYC"/>
<keyword evidence="2" id="KW-0812">Transmembrane</keyword>
<organism evidence="5">
    <name type="scientific">Capitella teleta</name>
    <name type="common">Polychaete worm</name>
    <dbReference type="NCBI Taxonomy" id="283909"/>
    <lineage>
        <taxon>Eukaryota</taxon>
        <taxon>Metazoa</taxon>
        <taxon>Spiralia</taxon>
        <taxon>Lophotrochozoa</taxon>
        <taxon>Annelida</taxon>
        <taxon>Polychaeta</taxon>
        <taxon>Sedentaria</taxon>
        <taxon>Scolecida</taxon>
        <taxon>Capitellidae</taxon>
        <taxon>Capitella</taxon>
    </lineage>
</organism>
<dbReference type="EMBL" id="KB306751">
    <property type="protein sequence ID" value="ELT99578.1"/>
    <property type="molecule type" value="Genomic_DNA"/>
</dbReference>
<feature type="region of interest" description="Disordered" evidence="1">
    <location>
        <begin position="1388"/>
        <end position="1422"/>
    </location>
</feature>
<evidence type="ECO:0000256" key="1">
    <source>
        <dbReference type="SAM" id="MobiDB-lite"/>
    </source>
</evidence>
<evidence type="ECO:0000256" key="2">
    <source>
        <dbReference type="SAM" id="Phobius"/>
    </source>
</evidence>
<dbReference type="OrthoDB" id="1100386at2759"/>
<keyword evidence="3" id="KW-0732">Signal</keyword>
<gene>
    <name evidence="5" type="ORF">CAPTEDRAFT_201733</name>
</gene>
<feature type="transmembrane region" description="Helical" evidence="2">
    <location>
        <begin position="1300"/>
        <end position="1324"/>
    </location>
</feature>
<reference evidence="5 7" key="2">
    <citation type="journal article" date="2013" name="Nature">
        <title>Insights into bilaterian evolution from three spiralian genomes.</title>
        <authorList>
            <person name="Simakov O."/>
            <person name="Marletaz F."/>
            <person name="Cho S.J."/>
            <person name="Edsinger-Gonzales E."/>
            <person name="Havlak P."/>
            <person name="Hellsten U."/>
            <person name="Kuo D.H."/>
            <person name="Larsson T."/>
            <person name="Lv J."/>
            <person name="Arendt D."/>
            <person name="Savage R."/>
            <person name="Osoegawa K."/>
            <person name="de Jong P."/>
            <person name="Grimwood J."/>
            <person name="Chapman J.A."/>
            <person name="Shapiro H."/>
            <person name="Aerts A."/>
            <person name="Otillar R.P."/>
            <person name="Terry A.Y."/>
            <person name="Boore J.L."/>
            <person name="Grigoriev I.V."/>
            <person name="Lindberg D.R."/>
            <person name="Seaver E.C."/>
            <person name="Weisblat D.A."/>
            <person name="Putnam N.H."/>
            <person name="Rokhsar D.S."/>
        </authorList>
    </citation>
    <scope>NUCLEOTIDE SEQUENCE</scope>
    <source>
        <strain evidence="5 7">I ESC-2004</strain>
    </source>
</reference>
<reference evidence="7" key="1">
    <citation type="submission" date="2012-12" db="EMBL/GenBank/DDBJ databases">
        <authorList>
            <person name="Hellsten U."/>
            <person name="Grimwood J."/>
            <person name="Chapman J.A."/>
            <person name="Shapiro H."/>
            <person name="Aerts A."/>
            <person name="Otillar R.P."/>
            <person name="Terry A.Y."/>
            <person name="Boore J.L."/>
            <person name="Simakov O."/>
            <person name="Marletaz F."/>
            <person name="Cho S.-J."/>
            <person name="Edsinger-Gonzales E."/>
            <person name="Havlak P."/>
            <person name="Kuo D.-H."/>
            <person name="Larsson T."/>
            <person name="Lv J."/>
            <person name="Arendt D."/>
            <person name="Savage R."/>
            <person name="Osoegawa K."/>
            <person name="de Jong P."/>
            <person name="Lindberg D.R."/>
            <person name="Seaver E.C."/>
            <person name="Weisblat D.A."/>
            <person name="Putnam N.H."/>
            <person name="Grigoriev I.V."/>
            <person name="Rokhsar D.S."/>
        </authorList>
    </citation>
    <scope>NUCLEOTIDE SEQUENCE</scope>
    <source>
        <strain evidence="7">I ESC-2004</strain>
    </source>
</reference>
<feature type="compositionally biased region" description="Polar residues" evidence="1">
    <location>
        <begin position="1408"/>
        <end position="1420"/>
    </location>
</feature>
<dbReference type="InterPro" id="IPR000922">
    <property type="entry name" value="Lectin_gal-bd_dom"/>
</dbReference>
<reference evidence="6" key="3">
    <citation type="submission" date="2015-06" db="UniProtKB">
        <authorList>
            <consortium name="EnsemblMetazoa"/>
        </authorList>
    </citation>
    <scope>IDENTIFICATION</scope>
</reference>
<evidence type="ECO:0000259" key="4">
    <source>
        <dbReference type="PROSITE" id="PS50228"/>
    </source>
</evidence>
<sequence length="1438" mass="161736">MDSVGFHFSYICVLVFHLLGIFCARPGQREKVCYYNSFDASCPVDNVVVMEKSLYGRMDSTVCYTDGQNDDYSHCTTDTLQLTDQMCSGTRKCKVNVPDEKLDQVMPCAIKGYFEGQYSCLPGQKEEVCFYQTFDARCPQGNVVLMDHALFGRMDSTQCYDDFHDQDFSHCTTDVLFLSDQMCSGKQSCTIEIPNEEFHAAMSCSTNGYFEGSYSCIPGQTEEVCYYKSFDARCPQGNVVLMDHALFGRMDSTQCYDDFHDQDFSHCTTDVLFLSDQMCSGKQSCTIEIPNEEFHAAMSCSITGYYEGSYSCLPEIHSTLKPKHTPTLKPNFSFSCQCFLCQLGCEYLENICSTKYQIFQLQPQPTEDQSKIVKPVAYTLYCCSILTIMDMSSVLMSLYWIAFLHNSCVFSAKAGQREDVCYYKSFDARCPQGNVVLMDHASYGRMDSTTCYDDFHGQDFSHCTTDVLFHSDQMCSGKQACSIEIPNEKFHAAMSCSINGYFEASYLCLPEQREDVCYYKSFDARCPQGNMILMEHALFGRMDPTVCYAEGQNLDYSQCTTNVLSISDQMCSGIQVCSIEIPNEKFHAAMTCIMIGYFAGSYQCLPGQSEDVCYYNSFDARCSEGNVVLMNTALFGRMDSAQCYEEFQDQDFSHCTTDVLHLADQMCSGKITCQINVPNGNFDAAMPCKATKGYLEAAFTCIQDCNSFIFCVLFLRISLVFPAQAGHREDVCFYESFDARCPEGSVALMGHALFGRMDPTACYDDLHDQDFSHCTTDVLYLSDQLCSGKQSCKIDIPNRNFDGAMSCSIKGYFEGSFSCLPGQKDNVCFYESFDARCPQGNVVFMGHALFGRMDSTSCYDDFHEQDFSHCTTNVLFLSDTMCSGKQSCKIAIPNEHFDAAMSCSTKGYFEGSYTCLPGQRENVCYYKAFDARCPQGNVVLMEHALFGRMDPTACYNDLQDHDFSHCTVNVLYLSDQMCSGKPSCKISIPNESFDAAMSCSTKGYFEGSFNCLSGQREEVCFYKTFDARCPQGNVVLMDHALFGRMNPTACYDDFHDQDFSQCTTDVLYFSDQMCSGKQSCEINVPNEKFDSALSCSIRAYFEGSFSCLPVTNVNPICQANQVMRATHSEQYISSDDISKSYCARIGRRLEVQAKPGQQINITLIDFMWGSSRSGCNAYGHITDQQTGRQTTICGGQTRKNNLMLSISSTVFISTDRLDDNVRFLLKIQALGCEDLTPPNGGWMNRSHDHMTVGCLGSRDIWQMTCNQGRWTGNVGQCPHVPYEEEQVPALQKAMPLPNDIIIALIAAATFLFAVLIVTIGVIYFKRAQRRQMMLQNQQKQLFLTIKRKVMEESMEESTYMSPTLIQHEPARPHRPESAYESIHVFNRSLPAPPPSATITQPRRDEQDIYNTSQSSSSTYAHPQKYFVLDKNLCPPNTA</sequence>
<dbReference type="PANTHER" id="PTHR46780">
    <property type="entry name" value="PROTEIN EVA-1"/>
    <property type="match status" value="1"/>
</dbReference>
<dbReference type="HOGENOM" id="CLU_252024_0_0_1"/>
<keyword evidence="7" id="KW-1185">Reference proteome</keyword>
<accession>R7U044</accession>
<dbReference type="InterPro" id="IPR043159">
    <property type="entry name" value="Lectin_gal-bd_sf"/>
</dbReference>
<proteinExistence type="predicted"/>
<dbReference type="GO" id="GO:0030246">
    <property type="term" value="F:carbohydrate binding"/>
    <property type="evidence" value="ECO:0007669"/>
    <property type="project" value="InterPro"/>
</dbReference>
<protein>
    <recommendedName>
        <fullName evidence="4">SUEL-type lectin domain-containing protein</fullName>
    </recommendedName>
</protein>
<keyword evidence="2" id="KW-1133">Transmembrane helix</keyword>
<dbReference type="PROSITE" id="PS50228">
    <property type="entry name" value="SUEL_LECTIN"/>
    <property type="match status" value="1"/>
</dbReference>